<dbReference type="STRING" id="1122155.SAMN02745158_02451"/>
<keyword evidence="4" id="KW-0597">Phosphoprotein</keyword>
<dbReference type="RefSeq" id="WP_072852129.1">
    <property type="nucleotide sequence ID" value="NZ_FQVI01000012.1"/>
</dbReference>
<evidence type="ECO:0000256" key="7">
    <source>
        <dbReference type="ARBA" id="ARBA00022777"/>
    </source>
</evidence>
<dbReference type="Gene3D" id="3.30.565.10">
    <property type="entry name" value="Histidine kinase-like ATPase, C-terminal domain"/>
    <property type="match status" value="1"/>
</dbReference>
<reference evidence="12 13" key="1">
    <citation type="submission" date="2016-11" db="EMBL/GenBank/DDBJ databases">
        <authorList>
            <person name="Jaros S."/>
            <person name="Januszkiewicz K."/>
            <person name="Wedrychowicz H."/>
        </authorList>
    </citation>
    <scope>NUCLEOTIDE SEQUENCE [LARGE SCALE GENOMIC DNA]</scope>
    <source>
        <strain evidence="12 13">DSM 17459</strain>
    </source>
</reference>
<dbReference type="CDD" id="cd00082">
    <property type="entry name" value="HisKA"/>
    <property type="match status" value="1"/>
</dbReference>
<evidence type="ECO:0000256" key="6">
    <source>
        <dbReference type="ARBA" id="ARBA00022741"/>
    </source>
</evidence>
<dbReference type="Proteomes" id="UP000184245">
    <property type="component" value="Unassembled WGS sequence"/>
</dbReference>
<evidence type="ECO:0000259" key="11">
    <source>
        <dbReference type="PROSITE" id="PS50109"/>
    </source>
</evidence>
<dbReference type="GO" id="GO:0005524">
    <property type="term" value="F:ATP binding"/>
    <property type="evidence" value="ECO:0007669"/>
    <property type="project" value="UniProtKB-KW"/>
</dbReference>
<dbReference type="InterPro" id="IPR050351">
    <property type="entry name" value="BphY/WalK/GraS-like"/>
</dbReference>
<comment type="catalytic activity">
    <reaction evidence="1">
        <text>ATP + protein L-histidine = ADP + protein N-phospho-L-histidine.</text>
        <dbReference type="EC" id="2.7.13.3"/>
    </reaction>
</comment>
<dbReference type="Gene3D" id="1.10.287.130">
    <property type="match status" value="1"/>
</dbReference>
<evidence type="ECO:0000256" key="2">
    <source>
        <dbReference type="ARBA" id="ARBA00004370"/>
    </source>
</evidence>
<protein>
    <recommendedName>
        <fullName evidence="3">histidine kinase</fullName>
        <ecNumber evidence="3">2.7.13.3</ecNumber>
    </recommendedName>
</protein>
<dbReference type="PANTHER" id="PTHR42878:SF7">
    <property type="entry name" value="SENSOR HISTIDINE KINASE GLRK"/>
    <property type="match status" value="1"/>
</dbReference>
<keyword evidence="8" id="KW-0067">ATP-binding</keyword>
<evidence type="ECO:0000313" key="12">
    <source>
        <dbReference type="EMBL" id="SHF07841.1"/>
    </source>
</evidence>
<name>A0A1M4YQ48_9CLOT</name>
<dbReference type="Pfam" id="PF02518">
    <property type="entry name" value="HATPase_c"/>
    <property type="match status" value="1"/>
</dbReference>
<dbReference type="InterPro" id="IPR036097">
    <property type="entry name" value="HisK_dim/P_sf"/>
</dbReference>
<sequence length="454" mass="51499">MKSLIKIQMRYGVMAAGIALLLVLLNITFFLGYMLRYGERGITHSYYKMGEITDSLAKKGNGYYMPEESMATVEKEFVWAMLLDEAGNIVWSWELPEELRKKYSIQDVAVFSKWYLKDYPVKTYVHPDGIAVYGEAKGSTWKTRLELPERVIAYFPQGVLGLFLANIILALGLAVLLGYRLFRSLRPLAEGIERMEEKEPTNLEETGPLEELAARINRTSRELARQHAVLEKKDTARTTWIAGVSHDIRTPLSLVLGYASQLEESPHLTEEEHRQAGVIRAQSLKIRQLVNDLNLASKLEYEMQPLSVENIRMAELLRKIAADFMNQSKDRELEILVEIPEEAQNLKVQGDRKLLERAVGNVIQNSIRHNGKNGVCRVEVQLKDMEQQCQIVITDNGPGFPEEILRRQGDQQMEVGNSHGLGLKIVQQIARAHGGEMVLANRDQGGRVTIEISR</sequence>
<evidence type="ECO:0000256" key="5">
    <source>
        <dbReference type="ARBA" id="ARBA00022679"/>
    </source>
</evidence>
<keyword evidence="10" id="KW-0812">Transmembrane</keyword>
<keyword evidence="7 12" id="KW-0418">Kinase</keyword>
<dbReference type="SUPFAM" id="SSF55874">
    <property type="entry name" value="ATPase domain of HSP90 chaperone/DNA topoisomerase II/histidine kinase"/>
    <property type="match status" value="1"/>
</dbReference>
<dbReference type="GO" id="GO:0030295">
    <property type="term" value="F:protein kinase activator activity"/>
    <property type="evidence" value="ECO:0007669"/>
    <property type="project" value="TreeGrafter"/>
</dbReference>
<dbReference type="PROSITE" id="PS50109">
    <property type="entry name" value="HIS_KIN"/>
    <property type="match status" value="1"/>
</dbReference>
<dbReference type="Pfam" id="PF00512">
    <property type="entry name" value="HisKA"/>
    <property type="match status" value="1"/>
</dbReference>
<keyword evidence="9" id="KW-0902">Two-component regulatory system</keyword>
<dbReference type="InterPro" id="IPR003661">
    <property type="entry name" value="HisK_dim/P_dom"/>
</dbReference>
<dbReference type="GO" id="GO:0000156">
    <property type="term" value="F:phosphorelay response regulator activity"/>
    <property type="evidence" value="ECO:0007669"/>
    <property type="project" value="TreeGrafter"/>
</dbReference>
<dbReference type="SUPFAM" id="SSF47384">
    <property type="entry name" value="Homodimeric domain of signal transducing histidine kinase"/>
    <property type="match status" value="1"/>
</dbReference>
<dbReference type="SMART" id="SM00387">
    <property type="entry name" value="HATPase_c"/>
    <property type="match status" value="1"/>
</dbReference>
<dbReference type="OrthoDB" id="368131at2"/>
<dbReference type="GO" id="GO:0007234">
    <property type="term" value="P:osmosensory signaling via phosphorelay pathway"/>
    <property type="evidence" value="ECO:0007669"/>
    <property type="project" value="TreeGrafter"/>
</dbReference>
<dbReference type="CDD" id="cd00075">
    <property type="entry name" value="HATPase"/>
    <property type="match status" value="1"/>
</dbReference>
<dbReference type="InterPro" id="IPR036890">
    <property type="entry name" value="HATPase_C_sf"/>
</dbReference>
<evidence type="ECO:0000256" key="8">
    <source>
        <dbReference type="ARBA" id="ARBA00022840"/>
    </source>
</evidence>
<evidence type="ECO:0000256" key="3">
    <source>
        <dbReference type="ARBA" id="ARBA00012438"/>
    </source>
</evidence>
<dbReference type="EMBL" id="FQVI01000012">
    <property type="protein sequence ID" value="SHF07841.1"/>
    <property type="molecule type" value="Genomic_DNA"/>
</dbReference>
<feature type="domain" description="Histidine kinase" evidence="11">
    <location>
        <begin position="243"/>
        <end position="454"/>
    </location>
</feature>
<dbReference type="InterPro" id="IPR004358">
    <property type="entry name" value="Sig_transdc_His_kin-like_C"/>
</dbReference>
<dbReference type="PRINTS" id="PR00344">
    <property type="entry name" value="BCTRLSENSOR"/>
</dbReference>
<dbReference type="PANTHER" id="PTHR42878">
    <property type="entry name" value="TWO-COMPONENT HISTIDINE KINASE"/>
    <property type="match status" value="1"/>
</dbReference>
<evidence type="ECO:0000256" key="1">
    <source>
        <dbReference type="ARBA" id="ARBA00000085"/>
    </source>
</evidence>
<evidence type="ECO:0000256" key="10">
    <source>
        <dbReference type="SAM" id="Phobius"/>
    </source>
</evidence>
<comment type="subcellular location">
    <subcellularLocation>
        <location evidence="2">Membrane</location>
    </subcellularLocation>
</comment>
<dbReference type="SMART" id="SM00388">
    <property type="entry name" value="HisKA"/>
    <property type="match status" value="1"/>
</dbReference>
<evidence type="ECO:0000313" key="13">
    <source>
        <dbReference type="Proteomes" id="UP000184245"/>
    </source>
</evidence>
<feature type="transmembrane region" description="Helical" evidence="10">
    <location>
        <begin position="12"/>
        <end position="35"/>
    </location>
</feature>
<dbReference type="AlphaFoldDB" id="A0A1M4YQ48"/>
<gene>
    <name evidence="12" type="ORF">SAMN02745158_02451</name>
</gene>
<keyword evidence="10" id="KW-1133">Transmembrane helix</keyword>
<keyword evidence="6" id="KW-0547">Nucleotide-binding</keyword>
<dbReference type="InterPro" id="IPR005467">
    <property type="entry name" value="His_kinase_dom"/>
</dbReference>
<proteinExistence type="predicted"/>
<evidence type="ECO:0000256" key="4">
    <source>
        <dbReference type="ARBA" id="ARBA00022553"/>
    </source>
</evidence>
<evidence type="ECO:0000256" key="9">
    <source>
        <dbReference type="ARBA" id="ARBA00023012"/>
    </source>
</evidence>
<dbReference type="EC" id="2.7.13.3" evidence="3"/>
<accession>A0A1M4YQ48</accession>
<keyword evidence="13" id="KW-1185">Reference proteome</keyword>
<dbReference type="InterPro" id="IPR003594">
    <property type="entry name" value="HATPase_dom"/>
</dbReference>
<feature type="transmembrane region" description="Helical" evidence="10">
    <location>
        <begin position="154"/>
        <end position="179"/>
    </location>
</feature>
<keyword evidence="10" id="KW-0472">Membrane</keyword>
<organism evidence="12 13">
    <name type="scientific">Lactonifactor longoviformis DSM 17459</name>
    <dbReference type="NCBI Taxonomy" id="1122155"/>
    <lineage>
        <taxon>Bacteria</taxon>
        <taxon>Bacillati</taxon>
        <taxon>Bacillota</taxon>
        <taxon>Clostridia</taxon>
        <taxon>Eubacteriales</taxon>
        <taxon>Clostridiaceae</taxon>
        <taxon>Lactonifactor</taxon>
    </lineage>
</organism>
<keyword evidence="5" id="KW-0808">Transferase</keyword>
<dbReference type="GO" id="GO:0000155">
    <property type="term" value="F:phosphorelay sensor kinase activity"/>
    <property type="evidence" value="ECO:0007669"/>
    <property type="project" value="InterPro"/>
</dbReference>